<evidence type="ECO:0000313" key="2">
    <source>
        <dbReference type="Proteomes" id="UP000822688"/>
    </source>
</evidence>
<dbReference type="EMBL" id="CM026426">
    <property type="protein sequence ID" value="KAG0573627.1"/>
    <property type="molecule type" value="Genomic_DNA"/>
</dbReference>
<dbReference type="AlphaFoldDB" id="A0A8T0HS51"/>
<accession>A0A8T0HS51</accession>
<sequence length="80" mass="8984">MKHVQERSSNPYIEVVRINIASGFGPISSIMVARKMDHINFFIEGKNLVRISCDTGDEPIFADCNATRNDLSGIFIENHC</sequence>
<gene>
    <name evidence="1" type="ORF">KC19_VG194800</name>
</gene>
<comment type="caution">
    <text evidence="1">The sequence shown here is derived from an EMBL/GenBank/DDBJ whole genome shotgun (WGS) entry which is preliminary data.</text>
</comment>
<protein>
    <submittedName>
        <fullName evidence="1">Uncharacterized protein</fullName>
    </submittedName>
</protein>
<organism evidence="1 2">
    <name type="scientific">Ceratodon purpureus</name>
    <name type="common">Fire moss</name>
    <name type="synonym">Dicranum purpureum</name>
    <dbReference type="NCBI Taxonomy" id="3225"/>
    <lineage>
        <taxon>Eukaryota</taxon>
        <taxon>Viridiplantae</taxon>
        <taxon>Streptophyta</taxon>
        <taxon>Embryophyta</taxon>
        <taxon>Bryophyta</taxon>
        <taxon>Bryophytina</taxon>
        <taxon>Bryopsida</taxon>
        <taxon>Dicranidae</taxon>
        <taxon>Pseudoditrichales</taxon>
        <taxon>Ditrichaceae</taxon>
        <taxon>Ceratodon</taxon>
    </lineage>
</organism>
<reference evidence="1" key="1">
    <citation type="submission" date="2020-06" db="EMBL/GenBank/DDBJ databases">
        <title>WGS assembly of Ceratodon purpureus strain R40.</title>
        <authorList>
            <person name="Carey S.B."/>
            <person name="Jenkins J."/>
            <person name="Shu S."/>
            <person name="Lovell J.T."/>
            <person name="Sreedasyam A."/>
            <person name="Maumus F."/>
            <person name="Tiley G.P."/>
            <person name="Fernandez-Pozo N."/>
            <person name="Barry K."/>
            <person name="Chen C."/>
            <person name="Wang M."/>
            <person name="Lipzen A."/>
            <person name="Daum C."/>
            <person name="Saski C.A."/>
            <person name="Payton A.C."/>
            <person name="Mcbreen J.C."/>
            <person name="Conrad R.E."/>
            <person name="Kollar L.M."/>
            <person name="Olsson S."/>
            <person name="Huttunen S."/>
            <person name="Landis J.B."/>
            <person name="Wickett N.J."/>
            <person name="Johnson M.G."/>
            <person name="Rensing S.A."/>
            <person name="Grimwood J."/>
            <person name="Schmutz J."/>
            <person name="Mcdaniel S.F."/>
        </authorList>
    </citation>
    <scope>NUCLEOTIDE SEQUENCE</scope>
    <source>
        <strain evidence="1">R40</strain>
    </source>
</reference>
<name>A0A8T0HS51_CERPU</name>
<dbReference type="Proteomes" id="UP000822688">
    <property type="component" value="Chromosome V"/>
</dbReference>
<proteinExistence type="predicted"/>
<keyword evidence="2" id="KW-1185">Reference proteome</keyword>
<evidence type="ECO:0000313" key="1">
    <source>
        <dbReference type="EMBL" id="KAG0573627.1"/>
    </source>
</evidence>